<keyword evidence="5" id="KW-0548">Nucleotidyltransferase</keyword>
<dbReference type="InterPro" id="IPR043502">
    <property type="entry name" value="DNA/RNA_pol_sf"/>
</dbReference>
<dbReference type="InterPro" id="IPR001878">
    <property type="entry name" value="Znf_CCHC"/>
</dbReference>
<dbReference type="InterPro" id="IPR041588">
    <property type="entry name" value="Integrase_H2C2"/>
</dbReference>
<dbReference type="InterPro" id="IPR012337">
    <property type="entry name" value="RNaseH-like_sf"/>
</dbReference>
<evidence type="ECO:0000256" key="2">
    <source>
        <dbReference type="ARBA" id="ARBA00012180"/>
    </source>
</evidence>
<keyword evidence="8" id="KW-0255">Endonuclease</keyword>
<dbReference type="SUPFAM" id="SSF56672">
    <property type="entry name" value="DNA/RNA polymerases"/>
    <property type="match status" value="1"/>
</dbReference>
<dbReference type="FunFam" id="3.10.20.370:FF:000001">
    <property type="entry name" value="Retrovirus-related Pol polyprotein from transposon 17.6-like protein"/>
    <property type="match status" value="1"/>
</dbReference>
<evidence type="ECO:0000259" key="21">
    <source>
        <dbReference type="PROSITE" id="PS50994"/>
    </source>
</evidence>
<feature type="domain" description="Reverse transcriptase" evidence="20">
    <location>
        <begin position="841"/>
        <end position="1020"/>
    </location>
</feature>
<dbReference type="InterPro" id="IPR001584">
    <property type="entry name" value="Integrase_cat-core"/>
</dbReference>
<dbReference type="GO" id="GO:0008270">
    <property type="term" value="F:zinc ion binding"/>
    <property type="evidence" value="ECO:0007669"/>
    <property type="project" value="UniProtKB-KW"/>
</dbReference>
<dbReference type="PROSITE" id="PS50158">
    <property type="entry name" value="ZF_CCHC"/>
    <property type="match status" value="1"/>
</dbReference>
<dbReference type="InterPro" id="IPR001969">
    <property type="entry name" value="Aspartic_peptidase_AS"/>
</dbReference>
<evidence type="ECO:0000256" key="8">
    <source>
        <dbReference type="ARBA" id="ARBA00022759"/>
    </source>
</evidence>
<dbReference type="InterPro" id="IPR021109">
    <property type="entry name" value="Peptidase_aspartic_dom_sf"/>
</dbReference>
<dbReference type="Pfam" id="PF00078">
    <property type="entry name" value="RVT_1"/>
    <property type="match status" value="1"/>
</dbReference>
<evidence type="ECO:0000256" key="10">
    <source>
        <dbReference type="ARBA" id="ARBA00022842"/>
    </source>
</evidence>
<dbReference type="Pfam" id="PF17921">
    <property type="entry name" value="Integrase_H2C2"/>
    <property type="match status" value="1"/>
</dbReference>
<keyword evidence="11" id="KW-0694">RNA-binding</keyword>
<feature type="domain" description="CCHC-type" evidence="19">
    <location>
        <begin position="432"/>
        <end position="445"/>
    </location>
</feature>
<dbReference type="PROSITE" id="PS50994">
    <property type="entry name" value="INTEGRASE"/>
    <property type="match status" value="1"/>
</dbReference>
<dbReference type="PROSITE" id="PS00141">
    <property type="entry name" value="ASP_PROTEASE"/>
    <property type="match status" value="1"/>
</dbReference>
<dbReference type="GO" id="GO:0003723">
    <property type="term" value="F:RNA binding"/>
    <property type="evidence" value="ECO:0007669"/>
    <property type="project" value="UniProtKB-KW"/>
</dbReference>
<evidence type="ECO:0000259" key="20">
    <source>
        <dbReference type="PROSITE" id="PS50878"/>
    </source>
</evidence>
<keyword evidence="6" id="KW-0540">Nuclease</keyword>
<dbReference type="Gene3D" id="3.30.420.10">
    <property type="entry name" value="Ribonuclease H-like superfamily/Ribonuclease H"/>
    <property type="match status" value="1"/>
</dbReference>
<dbReference type="InterPro" id="IPR036397">
    <property type="entry name" value="RNaseH_sf"/>
</dbReference>
<dbReference type="Gene3D" id="3.10.10.10">
    <property type="entry name" value="HIV Type 1 Reverse Transcriptase, subunit A, domain 1"/>
    <property type="match status" value="1"/>
</dbReference>
<evidence type="ECO:0000256" key="15">
    <source>
        <dbReference type="ARBA" id="ARBA00039658"/>
    </source>
</evidence>
<dbReference type="PANTHER" id="PTHR37984">
    <property type="entry name" value="PROTEIN CBG26694"/>
    <property type="match status" value="1"/>
</dbReference>
<dbReference type="FunFam" id="3.10.10.10:FF:000004">
    <property type="entry name" value="Uncharacterized protein"/>
    <property type="match status" value="1"/>
</dbReference>
<sequence>MEAVKALGRVRVRDTREGPTSRSLLVLCECKQAIDPKRIPTEVSWGEKNEPWSVIVIQTQESASDTATGEFTEKLAKFLMEEGKSLSDIQALISPPSAPDSSPESIIRAMGEVFAKTVKLPSDSNAYRRLRTFSAAVPTPVGEENMETWMDQARLMITECDCSEKEKRRRIVESLKGPALDIIRAVRFSDPEASALQYLEALESTFGSSESGEDLYFKFRLMRQGTGEALSEFLRRMEKTLSKVVEREGLSLRLVDKVRVEQLIRGAVNSDMMLLQLRLRERKNNPPSFLSLLKEIREAEESEAARHRMSAKAKAIHFHEDERASTSVIQELKAEIEELRSQISGGEPKTLSTSSLVIKTKEKTTKKTEKTDDSEVQELKKQVQHLQQQLAVLSVSSTQYSPHVPEQRPTPSQSASTSLRYKTARTRDDYFCYRCGEDGHIATKCQAPPNSDQVIQKLIRSLRQAKSGKNEMGEDRTASNQACFSKKSQTDIYNSSRLPKGLVGPASTVEVKLNGCGCQALLDSGSQVTIVFDSWYSRNLPDVPIHPLTGLSIWGLSSSSYPYKGYIVVDVTFPASVTGVEEPLSILALVCPEPQGPSQVPVIIGTNASFFKRLAALSHDAEGSSVAHALRIQTQHPAIQLSKQETETVPDRPDGKVRWIGPGDCVVPPRGEVCAVCKVETDKPLRKEIFVVDTPEENSLPAGTFITPVVLPSSAMEGRNIQVLIHNETSKDISIPAGTVMANVYPTDTLTVSSGEQSSQTVDPSLFNFGESSIPEAWERRLRQKLSTRGDVFSTSEWDVGLAEGVEHHIRLKDSKPFRERSRRIAPADIEDVRRHIKDLLVAGIIKESRSPYASPIVIARKKSGAIRMCIDYRTLNARTIPDQYTTPRIDDALDCLAGSKWFSVLDLRSGYYQIAMAEEDKEKTAFICPLGFFQFERMPQGITGAPATFQRLMEKAVGDMHLLQVIVYLDDIIVFGRTLEEHEERLLKVLDRLRECGLKVSIDKCQFCQSQVRYVGHIVSAAGVSPDPAKIEAVTRWKMPTDLKSLRSFLGFCGFYRRFIKDYSAIVRPLTELTKGYPPTSGQNQKMIDGKKYFKASEPFGERWDDDCTAAFHKIIYCLTHAPVLAFADTNKPYVLHVDASLSGLGAVLNQEHPGGLRPVAYASRKLSPSEQRYPIHQLEFLALKWAVVDKFHDYLYGAQFVVKTDNNPLTYVLSSAKLSATGHRWLAALATYNFSLQYKPGSHNIDADVLSRYPCESTACSEWKEIPKSGVRAICQLAVTTESEESSSRLVDHLGVLPQSIPEAFSCPTALGLGQLEQLTNADLRKAQEEDPVVGAVKREVESGRILTIAKSSNATIALLQRQGPKLKIMSQLLYRVTKNSCGREKTQLVLPERYWSEVLCSLHDDSGHLGVEKTTELLKDRFYWPKMSAYIEQYVKNCGRCVTRKTLPKKVAPLNHMTSSGPFDLVCIDFLSIEPDSKGIGNVLIVTDHFTRYAQAFTTKDQKALTVAKILCDKFFVHYGLPSRIHSDQGRDFESGLIKELLSMLGIRKSRTSPYHPQGDPQPERFNRTLLSMLGTLNPSEKNRWSQHINRLVHAYNCTKNEATGYSPYYLLFGREARLPVDVCFGTSPDGKGVGSHRQYVERMKSDLQRAYQLATETAQKSQQRNKRLYDKRVKHQTLAVGDRVLIRNLALTGKNKLCDKWNSVPYLVVEQLKNLPVYRLKPESGMGCVRTLHRDHLLPVGDNVRLADTGEPKKVSAPPETRTRSVERKQRRGLRERNAAVRNDSDSESEEDNLWYYCPDRVETPHVALEENAVEEETAYPGGELDRSLAEMAEPMFTEESHEKLSDQILEEMGDPGLEWGEPGIANAKEALETVHSRPKRNIRPVVRLSYDSLGRPTNRPLTLVHRGMVIHVEGGKEAEMKPCNTLWCHPMAQCKYCAQVNAYTEPKVTFKV</sequence>
<comment type="similarity">
    <text evidence="1">Belongs to the beta type-B retroviral polymerase family. HERV class-II K(HML-2) pol subfamily.</text>
</comment>
<keyword evidence="14" id="KW-0238">DNA-binding</keyword>
<evidence type="ECO:0000256" key="9">
    <source>
        <dbReference type="ARBA" id="ARBA00022801"/>
    </source>
</evidence>
<dbReference type="Pfam" id="PF17919">
    <property type="entry name" value="RT_RNaseH_2"/>
    <property type="match status" value="1"/>
</dbReference>
<dbReference type="GO" id="GO:0003964">
    <property type="term" value="F:RNA-directed DNA polymerase activity"/>
    <property type="evidence" value="ECO:0007669"/>
    <property type="project" value="UniProtKB-KW"/>
</dbReference>
<feature type="coiled-coil region" evidence="17">
    <location>
        <begin position="369"/>
        <end position="396"/>
    </location>
</feature>
<dbReference type="InterPro" id="IPR043128">
    <property type="entry name" value="Rev_trsase/Diguanyl_cyclase"/>
</dbReference>
<dbReference type="Pfam" id="PF00665">
    <property type="entry name" value="rve"/>
    <property type="match status" value="1"/>
</dbReference>
<evidence type="ECO:0000256" key="7">
    <source>
        <dbReference type="ARBA" id="ARBA00022750"/>
    </source>
</evidence>
<keyword evidence="10" id="KW-0460">Magnesium</keyword>
<dbReference type="SUPFAM" id="SSF57756">
    <property type="entry name" value="Retrovirus zinc finger-like domains"/>
    <property type="match status" value="1"/>
</dbReference>
<dbReference type="SMART" id="SM00343">
    <property type="entry name" value="ZnF_C2HC"/>
    <property type="match status" value="1"/>
</dbReference>
<dbReference type="Proteomes" id="UP000694700">
    <property type="component" value="Unplaced"/>
</dbReference>
<feature type="domain" description="Integrase catalytic" evidence="21">
    <location>
        <begin position="1461"/>
        <end position="1619"/>
    </location>
</feature>
<dbReference type="GO" id="GO:0015074">
    <property type="term" value="P:DNA integration"/>
    <property type="evidence" value="ECO:0007669"/>
    <property type="project" value="UniProtKB-KW"/>
</dbReference>
<keyword evidence="17" id="KW-0175">Coiled coil</keyword>
<dbReference type="GO" id="GO:0003677">
    <property type="term" value="F:DNA binding"/>
    <property type="evidence" value="ECO:0007669"/>
    <property type="project" value="UniProtKB-KW"/>
</dbReference>
<evidence type="ECO:0000256" key="1">
    <source>
        <dbReference type="ARBA" id="ARBA00010879"/>
    </source>
</evidence>
<dbReference type="Ensembl" id="ENSCCRT00015024209.1">
    <property type="protein sequence ID" value="ENSCCRP00015023353.1"/>
    <property type="gene ID" value="ENSCCRG00015010026.1"/>
</dbReference>
<evidence type="ECO:0000256" key="3">
    <source>
        <dbReference type="ARBA" id="ARBA00022670"/>
    </source>
</evidence>
<dbReference type="GO" id="GO:0004190">
    <property type="term" value="F:aspartic-type endopeptidase activity"/>
    <property type="evidence" value="ECO:0007669"/>
    <property type="project" value="UniProtKB-KW"/>
</dbReference>
<evidence type="ECO:0000259" key="19">
    <source>
        <dbReference type="PROSITE" id="PS50158"/>
    </source>
</evidence>
<protein>
    <recommendedName>
        <fullName evidence="15">Gypsy retrotransposon integrase-like protein 1</fullName>
        <ecNumber evidence="2">3.1.26.4</ecNumber>
    </recommendedName>
</protein>
<feature type="region of interest" description="Disordered" evidence="18">
    <location>
        <begin position="1748"/>
        <end position="1791"/>
    </location>
</feature>
<name>A0A8C1TL73_CYPCA</name>
<evidence type="ECO:0000256" key="13">
    <source>
        <dbReference type="ARBA" id="ARBA00022918"/>
    </source>
</evidence>
<keyword evidence="16" id="KW-0863">Zinc-finger</keyword>
<dbReference type="Gene3D" id="3.10.20.370">
    <property type="match status" value="1"/>
</dbReference>
<keyword evidence="4" id="KW-0808">Transferase</keyword>
<evidence type="ECO:0000256" key="6">
    <source>
        <dbReference type="ARBA" id="ARBA00022722"/>
    </source>
</evidence>
<feature type="compositionally biased region" description="Basic and acidic residues" evidence="18">
    <location>
        <begin position="1765"/>
        <end position="1789"/>
    </location>
</feature>
<dbReference type="GO" id="GO:0006508">
    <property type="term" value="P:proteolysis"/>
    <property type="evidence" value="ECO:0007669"/>
    <property type="project" value="UniProtKB-KW"/>
</dbReference>
<dbReference type="GO" id="GO:0004523">
    <property type="term" value="F:RNA-DNA hybrid ribonuclease activity"/>
    <property type="evidence" value="ECO:0007669"/>
    <property type="project" value="UniProtKB-EC"/>
</dbReference>
<dbReference type="FunFam" id="3.30.420.10:FF:000269">
    <property type="entry name" value="Uncharacterized protein"/>
    <property type="match status" value="1"/>
</dbReference>
<dbReference type="CDD" id="cd09274">
    <property type="entry name" value="RNase_HI_RT_Ty3"/>
    <property type="match status" value="1"/>
</dbReference>
<keyword evidence="3" id="KW-0645">Protease</keyword>
<keyword evidence="12" id="KW-0229">DNA integration</keyword>
<accession>A0A8C1TL73</accession>
<evidence type="ECO:0000256" key="12">
    <source>
        <dbReference type="ARBA" id="ARBA00022908"/>
    </source>
</evidence>
<dbReference type="PANTHER" id="PTHR37984:SF15">
    <property type="entry name" value="INTEGRASE CATALYTIC DOMAIN-CONTAINING PROTEIN"/>
    <property type="match status" value="1"/>
</dbReference>
<dbReference type="FunFam" id="1.10.340.70:FF:000001">
    <property type="entry name" value="Retrovirus-related Pol polyprotein from transposon gypsy-like Protein"/>
    <property type="match status" value="1"/>
</dbReference>
<keyword evidence="9" id="KW-0378">Hydrolase</keyword>
<dbReference type="InterPro" id="IPR048270">
    <property type="entry name" value="PNMA_C"/>
</dbReference>
<dbReference type="Gene3D" id="1.10.340.70">
    <property type="match status" value="1"/>
</dbReference>
<evidence type="ECO:0000313" key="23">
    <source>
        <dbReference type="Proteomes" id="UP000694700"/>
    </source>
</evidence>
<evidence type="ECO:0000256" key="4">
    <source>
        <dbReference type="ARBA" id="ARBA00022679"/>
    </source>
</evidence>
<dbReference type="SUPFAM" id="SSF53098">
    <property type="entry name" value="Ribonuclease H-like"/>
    <property type="match status" value="1"/>
</dbReference>
<evidence type="ECO:0000313" key="22">
    <source>
        <dbReference type="Ensembl" id="ENSCCRP00015023353.1"/>
    </source>
</evidence>
<dbReference type="Gene3D" id="3.30.70.270">
    <property type="match status" value="2"/>
</dbReference>
<keyword evidence="13" id="KW-0695">RNA-directed DNA polymerase</keyword>
<organism evidence="22 23">
    <name type="scientific">Cyprinus carpio</name>
    <name type="common">Common carp</name>
    <dbReference type="NCBI Taxonomy" id="7962"/>
    <lineage>
        <taxon>Eukaryota</taxon>
        <taxon>Metazoa</taxon>
        <taxon>Chordata</taxon>
        <taxon>Craniata</taxon>
        <taxon>Vertebrata</taxon>
        <taxon>Euteleostomi</taxon>
        <taxon>Actinopterygii</taxon>
        <taxon>Neopterygii</taxon>
        <taxon>Teleostei</taxon>
        <taxon>Ostariophysi</taxon>
        <taxon>Cypriniformes</taxon>
        <taxon>Cyprinidae</taxon>
        <taxon>Cyprininae</taxon>
        <taxon>Cyprinus</taxon>
    </lineage>
</organism>
<proteinExistence type="inferred from homology"/>
<dbReference type="InterPro" id="IPR050951">
    <property type="entry name" value="Retrovirus_Pol_polyprotein"/>
</dbReference>
<evidence type="ECO:0000256" key="16">
    <source>
        <dbReference type="PROSITE-ProRule" id="PRU00047"/>
    </source>
</evidence>
<evidence type="ECO:0000256" key="11">
    <source>
        <dbReference type="ARBA" id="ARBA00022884"/>
    </source>
</evidence>
<dbReference type="FunFam" id="3.30.70.270:FF:000020">
    <property type="entry name" value="Transposon Tf2-6 polyprotein-like Protein"/>
    <property type="match status" value="1"/>
</dbReference>
<dbReference type="CDD" id="cd01647">
    <property type="entry name" value="RT_LTR"/>
    <property type="match status" value="1"/>
</dbReference>
<evidence type="ECO:0000256" key="18">
    <source>
        <dbReference type="SAM" id="MobiDB-lite"/>
    </source>
</evidence>
<evidence type="ECO:0000256" key="17">
    <source>
        <dbReference type="SAM" id="Coils"/>
    </source>
</evidence>
<evidence type="ECO:0000256" key="14">
    <source>
        <dbReference type="ARBA" id="ARBA00023125"/>
    </source>
</evidence>
<keyword evidence="16" id="KW-0862">Zinc</keyword>
<dbReference type="InterPro" id="IPR036875">
    <property type="entry name" value="Znf_CCHC_sf"/>
</dbReference>
<keyword evidence="7" id="KW-0064">Aspartyl protease</keyword>
<feature type="region of interest" description="Disordered" evidence="18">
    <location>
        <begin position="397"/>
        <end position="420"/>
    </location>
</feature>
<reference evidence="22" key="1">
    <citation type="submission" date="2025-08" db="UniProtKB">
        <authorList>
            <consortium name="Ensembl"/>
        </authorList>
    </citation>
    <scope>IDENTIFICATION</scope>
</reference>
<dbReference type="InterPro" id="IPR000477">
    <property type="entry name" value="RT_dom"/>
</dbReference>
<keyword evidence="16" id="KW-0479">Metal-binding</keyword>
<evidence type="ECO:0000256" key="5">
    <source>
        <dbReference type="ARBA" id="ARBA00022695"/>
    </source>
</evidence>
<dbReference type="EC" id="3.1.26.4" evidence="2"/>
<dbReference type="Pfam" id="PF14893">
    <property type="entry name" value="PNMA"/>
    <property type="match status" value="1"/>
</dbReference>
<dbReference type="PROSITE" id="PS50878">
    <property type="entry name" value="RT_POL"/>
    <property type="match status" value="1"/>
</dbReference>
<dbReference type="InterPro" id="IPR041577">
    <property type="entry name" value="RT_RNaseH_2"/>
</dbReference>
<feature type="compositionally biased region" description="Polar residues" evidence="18">
    <location>
        <begin position="409"/>
        <end position="420"/>
    </location>
</feature>
<dbReference type="SUPFAM" id="SSF50630">
    <property type="entry name" value="Acid proteases"/>
    <property type="match status" value="1"/>
</dbReference>